<evidence type="ECO:0000313" key="2">
    <source>
        <dbReference type="EMBL" id="MBC3943328.1"/>
    </source>
</evidence>
<evidence type="ECO:0000256" key="1">
    <source>
        <dbReference type="SAM" id="MobiDB-lite"/>
    </source>
</evidence>
<protein>
    <recommendedName>
        <fullName evidence="4">YozE SAM-like domain-containing protein</fullName>
    </recommendedName>
</protein>
<keyword evidence="3" id="KW-1185">Reference proteome</keyword>
<accession>A0ABR7AS85</accession>
<evidence type="ECO:0008006" key="4">
    <source>
        <dbReference type="Google" id="ProtNLM"/>
    </source>
</evidence>
<sequence>MTLRDWFAAHAPEPKHERIATEQGADRGRNPHNDSYKPALRSEDQIKAQLAYRYADAMLAARKVTAA</sequence>
<dbReference type="EMBL" id="JACONT010000048">
    <property type="protein sequence ID" value="MBC3943328.1"/>
    <property type="molecule type" value="Genomic_DNA"/>
</dbReference>
<dbReference type="Proteomes" id="UP000597613">
    <property type="component" value="Unassembled WGS sequence"/>
</dbReference>
<comment type="caution">
    <text evidence="2">The sequence shown here is derived from an EMBL/GenBank/DDBJ whole genome shotgun (WGS) entry which is preliminary data.</text>
</comment>
<evidence type="ECO:0000313" key="3">
    <source>
        <dbReference type="Proteomes" id="UP000597613"/>
    </source>
</evidence>
<name>A0ABR7AS85_9SPHN</name>
<gene>
    <name evidence="2" type="ORF">H8S47_16745</name>
</gene>
<reference evidence="2 3" key="1">
    <citation type="submission" date="2020-08" db="EMBL/GenBank/DDBJ databases">
        <title>Putative novel bacterial strains isolated from necrotic wheat leaf tissues caused by Xanthomonas translucens.</title>
        <authorList>
            <person name="Tambong J.T."/>
        </authorList>
    </citation>
    <scope>NUCLEOTIDE SEQUENCE [LARGE SCALE GENOMIC DNA]</scope>
    <source>
        <strain evidence="3">DOAB 1063</strain>
    </source>
</reference>
<organism evidence="2 3">
    <name type="scientific">Sphingomonas albertensis</name>
    <dbReference type="NCBI Taxonomy" id="2762591"/>
    <lineage>
        <taxon>Bacteria</taxon>
        <taxon>Pseudomonadati</taxon>
        <taxon>Pseudomonadota</taxon>
        <taxon>Alphaproteobacteria</taxon>
        <taxon>Sphingomonadales</taxon>
        <taxon>Sphingomonadaceae</taxon>
        <taxon>Sphingomonas</taxon>
    </lineage>
</organism>
<feature type="region of interest" description="Disordered" evidence="1">
    <location>
        <begin position="1"/>
        <end position="41"/>
    </location>
</feature>
<proteinExistence type="predicted"/>
<feature type="compositionally biased region" description="Basic and acidic residues" evidence="1">
    <location>
        <begin position="12"/>
        <end position="41"/>
    </location>
</feature>